<comment type="caution">
    <text evidence="5">The sequence shown here is derived from an EMBL/GenBank/DDBJ whole genome shotgun (WGS) entry which is preliminary data.</text>
</comment>
<reference evidence="5 6" key="1">
    <citation type="submission" date="2019-10" db="EMBL/GenBank/DDBJ databases">
        <title>Whole genome shotgun sequence of Acrocarpospora pleiomorpha NBRC 16267.</title>
        <authorList>
            <person name="Ichikawa N."/>
            <person name="Kimura A."/>
            <person name="Kitahashi Y."/>
            <person name="Komaki H."/>
            <person name="Oguchi A."/>
        </authorList>
    </citation>
    <scope>NUCLEOTIDE SEQUENCE [LARGE SCALE GENOMIC DNA]</scope>
    <source>
        <strain evidence="5 6">NBRC 16267</strain>
    </source>
</reference>
<dbReference type="GO" id="GO:0006355">
    <property type="term" value="P:regulation of DNA-templated transcription"/>
    <property type="evidence" value="ECO:0007669"/>
    <property type="project" value="InterPro"/>
</dbReference>
<keyword evidence="2" id="KW-0238">DNA-binding</keyword>
<proteinExistence type="predicted"/>
<evidence type="ECO:0000256" key="2">
    <source>
        <dbReference type="ARBA" id="ARBA00023125"/>
    </source>
</evidence>
<dbReference type="PROSITE" id="PS00622">
    <property type="entry name" value="HTH_LUXR_1"/>
    <property type="match status" value="1"/>
</dbReference>
<evidence type="ECO:0000313" key="6">
    <source>
        <dbReference type="Proteomes" id="UP000377595"/>
    </source>
</evidence>
<dbReference type="EMBL" id="BLAF01000019">
    <property type="protein sequence ID" value="GES20843.1"/>
    <property type="molecule type" value="Genomic_DNA"/>
</dbReference>
<dbReference type="RefSeq" id="WP_218038394.1">
    <property type="nucleotide sequence ID" value="NZ_BAAAHM010000032.1"/>
</dbReference>
<dbReference type="InterPro" id="IPR016032">
    <property type="entry name" value="Sig_transdc_resp-reg_C-effctor"/>
</dbReference>
<evidence type="ECO:0000256" key="1">
    <source>
        <dbReference type="ARBA" id="ARBA00023015"/>
    </source>
</evidence>
<dbReference type="InterPro" id="IPR029016">
    <property type="entry name" value="GAF-like_dom_sf"/>
</dbReference>
<sequence length="246" mass="26672">MAFAGEVVPEHRIVLSRFDGPVIGPLRNASLEIGHGVGGKVVARRRPVAVDNYFRTADITHHYDRIIRAEGLFAMSAVPVIVGRRVVAVLYGALRTAGSINDRGQDVLVDEARALEQDLAVMARRAEHDELGDAVELQARIRATHTRLRMLASRIESPEVRDELRAAVEELVGAAPSQAYPVARLTGRELDVLSLVAVGRSNLAVAVTLGLTTHTVKSYVKSAMRKLGAETRLEAVVLARRAGQLP</sequence>
<feature type="domain" description="HTH luxR-type" evidence="4">
    <location>
        <begin position="178"/>
        <end position="243"/>
    </location>
</feature>
<evidence type="ECO:0000259" key="4">
    <source>
        <dbReference type="PROSITE" id="PS50043"/>
    </source>
</evidence>
<dbReference type="Proteomes" id="UP000377595">
    <property type="component" value="Unassembled WGS sequence"/>
</dbReference>
<dbReference type="InterPro" id="IPR036388">
    <property type="entry name" value="WH-like_DNA-bd_sf"/>
</dbReference>
<dbReference type="InterPro" id="IPR000792">
    <property type="entry name" value="Tscrpt_reg_LuxR_C"/>
</dbReference>
<keyword evidence="1" id="KW-0805">Transcription regulation</keyword>
<evidence type="ECO:0000313" key="5">
    <source>
        <dbReference type="EMBL" id="GES20843.1"/>
    </source>
</evidence>
<organism evidence="5 6">
    <name type="scientific">Acrocarpospora pleiomorpha</name>
    <dbReference type="NCBI Taxonomy" id="90975"/>
    <lineage>
        <taxon>Bacteria</taxon>
        <taxon>Bacillati</taxon>
        <taxon>Actinomycetota</taxon>
        <taxon>Actinomycetes</taxon>
        <taxon>Streptosporangiales</taxon>
        <taxon>Streptosporangiaceae</taxon>
        <taxon>Acrocarpospora</taxon>
    </lineage>
</organism>
<dbReference type="Pfam" id="PF00196">
    <property type="entry name" value="GerE"/>
    <property type="match status" value="1"/>
</dbReference>
<dbReference type="PRINTS" id="PR00038">
    <property type="entry name" value="HTHLUXR"/>
</dbReference>
<keyword evidence="6" id="KW-1185">Reference proteome</keyword>
<gene>
    <name evidence="5" type="ORF">Aple_037390</name>
</gene>
<evidence type="ECO:0000256" key="3">
    <source>
        <dbReference type="ARBA" id="ARBA00023163"/>
    </source>
</evidence>
<dbReference type="PANTHER" id="PTHR44688:SF16">
    <property type="entry name" value="DNA-BINDING TRANSCRIPTIONAL ACTIVATOR DEVR_DOSR"/>
    <property type="match status" value="1"/>
</dbReference>
<dbReference type="CDD" id="cd06170">
    <property type="entry name" value="LuxR_C_like"/>
    <property type="match status" value="1"/>
</dbReference>
<dbReference type="Gene3D" id="3.30.450.40">
    <property type="match status" value="1"/>
</dbReference>
<dbReference type="AlphaFoldDB" id="A0A5M3XNX8"/>
<dbReference type="SUPFAM" id="SSF55781">
    <property type="entry name" value="GAF domain-like"/>
    <property type="match status" value="1"/>
</dbReference>
<dbReference type="PROSITE" id="PS50043">
    <property type="entry name" value="HTH_LUXR_2"/>
    <property type="match status" value="1"/>
</dbReference>
<accession>A0A5M3XNX8</accession>
<dbReference type="Gene3D" id="1.10.10.10">
    <property type="entry name" value="Winged helix-like DNA-binding domain superfamily/Winged helix DNA-binding domain"/>
    <property type="match status" value="1"/>
</dbReference>
<dbReference type="PANTHER" id="PTHR44688">
    <property type="entry name" value="DNA-BINDING TRANSCRIPTIONAL ACTIVATOR DEVR_DOSR"/>
    <property type="match status" value="1"/>
</dbReference>
<dbReference type="SMART" id="SM00421">
    <property type="entry name" value="HTH_LUXR"/>
    <property type="match status" value="1"/>
</dbReference>
<dbReference type="SUPFAM" id="SSF46894">
    <property type="entry name" value="C-terminal effector domain of the bipartite response regulators"/>
    <property type="match status" value="1"/>
</dbReference>
<name>A0A5M3XNX8_9ACTN</name>
<dbReference type="GO" id="GO:0003677">
    <property type="term" value="F:DNA binding"/>
    <property type="evidence" value="ECO:0007669"/>
    <property type="project" value="UniProtKB-KW"/>
</dbReference>
<protein>
    <submittedName>
        <fullName evidence="5">Helix-turn-helix transcriptional regulator</fullName>
    </submittedName>
</protein>
<keyword evidence="3" id="KW-0804">Transcription</keyword>